<accession>A0A6A6I0E1</accession>
<organism evidence="2 3">
    <name type="scientific">Trematosphaeria pertusa</name>
    <dbReference type="NCBI Taxonomy" id="390896"/>
    <lineage>
        <taxon>Eukaryota</taxon>
        <taxon>Fungi</taxon>
        <taxon>Dikarya</taxon>
        <taxon>Ascomycota</taxon>
        <taxon>Pezizomycotina</taxon>
        <taxon>Dothideomycetes</taxon>
        <taxon>Pleosporomycetidae</taxon>
        <taxon>Pleosporales</taxon>
        <taxon>Massarineae</taxon>
        <taxon>Trematosphaeriaceae</taxon>
        <taxon>Trematosphaeria</taxon>
    </lineage>
</organism>
<feature type="compositionally biased region" description="Basic and acidic residues" evidence="1">
    <location>
        <begin position="8"/>
        <end position="21"/>
    </location>
</feature>
<name>A0A6A6I0E1_9PLEO</name>
<reference evidence="2" key="1">
    <citation type="journal article" date="2020" name="Stud. Mycol.">
        <title>101 Dothideomycetes genomes: a test case for predicting lifestyles and emergence of pathogens.</title>
        <authorList>
            <person name="Haridas S."/>
            <person name="Albert R."/>
            <person name="Binder M."/>
            <person name="Bloem J."/>
            <person name="Labutti K."/>
            <person name="Salamov A."/>
            <person name="Andreopoulos B."/>
            <person name="Baker S."/>
            <person name="Barry K."/>
            <person name="Bills G."/>
            <person name="Bluhm B."/>
            <person name="Cannon C."/>
            <person name="Castanera R."/>
            <person name="Culley D."/>
            <person name="Daum C."/>
            <person name="Ezra D."/>
            <person name="Gonzalez J."/>
            <person name="Henrissat B."/>
            <person name="Kuo A."/>
            <person name="Liang C."/>
            <person name="Lipzen A."/>
            <person name="Lutzoni F."/>
            <person name="Magnuson J."/>
            <person name="Mondo S."/>
            <person name="Nolan M."/>
            <person name="Ohm R."/>
            <person name="Pangilinan J."/>
            <person name="Park H.-J."/>
            <person name="Ramirez L."/>
            <person name="Alfaro M."/>
            <person name="Sun H."/>
            <person name="Tritt A."/>
            <person name="Yoshinaga Y."/>
            <person name="Zwiers L.-H."/>
            <person name="Turgeon B."/>
            <person name="Goodwin S."/>
            <person name="Spatafora J."/>
            <person name="Crous P."/>
            <person name="Grigoriev I."/>
        </authorList>
    </citation>
    <scope>NUCLEOTIDE SEQUENCE</scope>
    <source>
        <strain evidence="2">CBS 122368</strain>
    </source>
</reference>
<evidence type="ECO:0000313" key="2">
    <source>
        <dbReference type="EMBL" id="KAF2243353.1"/>
    </source>
</evidence>
<dbReference type="Proteomes" id="UP000800094">
    <property type="component" value="Unassembled WGS sequence"/>
</dbReference>
<protein>
    <submittedName>
        <fullName evidence="2">Uncharacterized protein</fullName>
    </submittedName>
</protein>
<dbReference type="EMBL" id="ML987205">
    <property type="protein sequence ID" value="KAF2243353.1"/>
    <property type="molecule type" value="Genomic_DNA"/>
</dbReference>
<dbReference type="AlphaFoldDB" id="A0A6A6I0E1"/>
<proteinExistence type="predicted"/>
<evidence type="ECO:0000313" key="3">
    <source>
        <dbReference type="Proteomes" id="UP000800094"/>
    </source>
</evidence>
<keyword evidence="3" id="KW-1185">Reference proteome</keyword>
<dbReference type="RefSeq" id="XP_033678357.1">
    <property type="nucleotide sequence ID" value="XM_033819456.1"/>
</dbReference>
<feature type="region of interest" description="Disordered" evidence="1">
    <location>
        <begin position="1"/>
        <end position="21"/>
    </location>
</feature>
<gene>
    <name evidence="2" type="ORF">BU26DRAFT_116599</name>
</gene>
<evidence type="ECO:0000256" key="1">
    <source>
        <dbReference type="SAM" id="MobiDB-lite"/>
    </source>
</evidence>
<sequence length="174" mass="19887">MMLVRGIFRPDDSRSTARSKDSTERTFAQFDILFQKDDTTFESRRQQVPKSQRSSPAARRVGVFLVVHLPILAIWSAHPGSRGQWHRLPTQRNDSAAQGIARPLGTETSFEKHTKARMDARKWTVGFAGVSVVQERTARKTQKPQPWRIKFPECTALGRHDLRGVMRRTYLGVT</sequence>
<dbReference type="GeneID" id="54572786"/>